<protein>
    <submittedName>
        <fullName evidence="2">Uncharacterized protein</fullName>
    </submittedName>
</protein>
<evidence type="ECO:0000313" key="2">
    <source>
        <dbReference type="EMBL" id="RKE92333.1"/>
    </source>
</evidence>
<keyword evidence="3" id="KW-1185">Reference proteome</keyword>
<feature type="transmembrane region" description="Helical" evidence="1">
    <location>
        <begin position="12"/>
        <end position="30"/>
    </location>
</feature>
<keyword evidence="1" id="KW-0812">Transmembrane</keyword>
<evidence type="ECO:0000256" key="1">
    <source>
        <dbReference type="SAM" id="Phobius"/>
    </source>
</evidence>
<sequence length="98" mass="11447">MESSYSTQKILLYLSLFSLVYFILIVYWSYSPPNSTNTIRFIGELLTIPMLMLIIFNFIYALFQILKKRKTKIFITILALNLVSIVFLIIVTINQLNS</sequence>
<comment type="caution">
    <text evidence="2">The sequence shown here is derived from an EMBL/GenBank/DDBJ whole genome shotgun (WGS) entry which is preliminary data.</text>
</comment>
<dbReference type="Proteomes" id="UP000284892">
    <property type="component" value="Unassembled WGS sequence"/>
</dbReference>
<feature type="transmembrane region" description="Helical" evidence="1">
    <location>
        <begin position="42"/>
        <end position="66"/>
    </location>
</feature>
<reference evidence="2 3" key="1">
    <citation type="submission" date="2018-09" db="EMBL/GenBank/DDBJ databases">
        <title>Genomic Encyclopedia of Archaeal and Bacterial Type Strains, Phase II (KMG-II): from individual species to whole genera.</title>
        <authorList>
            <person name="Goeker M."/>
        </authorList>
    </citation>
    <scope>NUCLEOTIDE SEQUENCE [LARGE SCALE GENOMIC DNA]</scope>
    <source>
        <strain evidence="2 3">DSM 26283</strain>
    </source>
</reference>
<evidence type="ECO:0000313" key="3">
    <source>
        <dbReference type="Proteomes" id="UP000284892"/>
    </source>
</evidence>
<organism evidence="2 3">
    <name type="scientific">Ichthyenterobacterium magnum</name>
    <dbReference type="NCBI Taxonomy" id="1230530"/>
    <lineage>
        <taxon>Bacteria</taxon>
        <taxon>Pseudomonadati</taxon>
        <taxon>Bacteroidota</taxon>
        <taxon>Flavobacteriia</taxon>
        <taxon>Flavobacteriales</taxon>
        <taxon>Flavobacteriaceae</taxon>
        <taxon>Ichthyenterobacterium</taxon>
    </lineage>
</organism>
<name>A0A420DGW7_9FLAO</name>
<gene>
    <name evidence="2" type="ORF">BXY80_2252</name>
</gene>
<keyword evidence="1" id="KW-0472">Membrane</keyword>
<proteinExistence type="predicted"/>
<dbReference type="EMBL" id="RAQJ01000004">
    <property type="protein sequence ID" value="RKE92333.1"/>
    <property type="molecule type" value="Genomic_DNA"/>
</dbReference>
<accession>A0A420DGW7</accession>
<keyword evidence="1" id="KW-1133">Transmembrane helix</keyword>
<dbReference type="AlphaFoldDB" id="A0A420DGW7"/>
<feature type="transmembrane region" description="Helical" evidence="1">
    <location>
        <begin position="73"/>
        <end position="93"/>
    </location>
</feature>